<evidence type="ECO:0000313" key="2">
    <source>
        <dbReference type="EMBL" id="MFC4264350.1"/>
    </source>
</evidence>
<dbReference type="RefSeq" id="WP_230067866.1">
    <property type="nucleotide sequence ID" value="NZ_BAABLL010000001.1"/>
</dbReference>
<organism evidence="2 3">
    <name type="scientific">Arthrobacter cryoconiti</name>
    <dbReference type="NCBI Taxonomy" id="748907"/>
    <lineage>
        <taxon>Bacteria</taxon>
        <taxon>Bacillati</taxon>
        <taxon>Actinomycetota</taxon>
        <taxon>Actinomycetes</taxon>
        <taxon>Micrococcales</taxon>
        <taxon>Micrococcaceae</taxon>
        <taxon>Arthrobacter</taxon>
    </lineage>
</organism>
<dbReference type="InterPro" id="IPR036291">
    <property type="entry name" value="NAD(P)-bd_dom_sf"/>
</dbReference>
<dbReference type="InterPro" id="IPR001509">
    <property type="entry name" value="Epimerase_deHydtase"/>
</dbReference>
<dbReference type="EMBL" id="JBHSCQ010000004">
    <property type="protein sequence ID" value="MFC4264350.1"/>
    <property type="molecule type" value="Genomic_DNA"/>
</dbReference>
<dbReference type="Pfam" id="PF01370">
    <property type="entry name" value="Epimerase"/>
    <property type="match status" value="1"/>
</dbReference>
<proteinExistence type="predicted"/>
<dbReference type="Proteomes" id="UP001595773">
    <property type="component" value="Unassembled WGS sequence"/>
</dbReference>
<name>A0ABV8QVS0_9MICC</name>
<reference evidence="3" key="1">
    <citation type="journal article" date="2019" name="Int. J. Syst. Evol. Microbiol.">
        <title>The Global Catalogue of Microorganisms (GCM) 10K type strain sequencing project: providing services to taxonomists for standard genome sequencing and annotation.</title>
        <authorList>
            <consortium name="The Broad Institute Genomics Platform"/>
            <consortium name="The Broad Institute Genome Sequencing Center for Infectious Disease"/>
            <person name="Wu L."/>
            <person name="Ma J."/>
        </authorList>
    </citation>
    <scope>NUCLEOTIDE SEQUENCE [LARGE SCALE GENOMIC DNA]</scope>
    <source>
        <strain evidence="3">CGMCC 1.10698</strain>
    </source>
</reference>
<dbReference type="SUPFAM" id="SSF51735">
    <property type="entry name" value="NAD(P)-binding Rossmann-fold domains"/>
    <property type="match status" value="1"/>
</dbReference>
<sequence>MNTPAPQWVILGGTGFVGSSVMAELRARSLPAFSLQAPRLTTAAQTANAIAAIAVGAADATGAIAVGAKVADAADAGAVAGANAAADVIAAFVQLKDAFAGAAVVVNAAGLATPGERASGAMMGANALLPGLAALAARAAGVPVFIHLSSASVQGHRPIIDETADRAPFSAYSRSKAIGEEVLETVRAQNPSPAGDAGRITTVRATSVQGPSRPTTQQLVRIARSRISSVAAPGTAPTPVSSINALSWFVTEVALYEGPIPAIVLQPWEGLGVAQVLTAAGGRSPLQLPAWLAHTVLACGYAVSKVAREKLHGPLRRVELMWFGQSQRPGWAQEAGVLPHSAVREVLQAAQSVSGS</sequence>
<dbReference type="Gene3D" id="3.40.50.720">
    <property type="entry name" value="NAD(P)-binding Rossmann-like Domain"/>
    <property type="match status" value="1"/>
</dbReference>
<feature type="domain" description="NAD-dependent epimerase/dehydratase" evidence="1">
    <location>
        <begin position="9"/>
        <end position="221"/>
    </location>
</feature>
<gene>
    <name evidence="2" type="ORF">ACFOW9_01900</name>
</gene>
<protein>
    <submittedName>
        <fullName evidence="2">NAD-dependent epimerase/dehydratase family protein</fullName>
    </submittedName>
</protein>
<keyword evidence="3" id="KW-1185">Reference proteome</keyword>
<accession>A0ABV8QVS0</accession>
<evidence type="ECO:0000313" key="3">
    <source>
        <dbReference type="Proteomes" id="UP001595773"/>
    </source>
</evidence>
<evidence type="ECO:0000259" key="1">
    <source>
        <dbReference type="Pfam" id="PF01370"/>
    </source>
</evidence>
<comment type="caution">
    <text evidence="2">The sequence shown here is derived from an EMBL/GenBank/DDBJ whole genome shotgun (WGS) entry which is preliminary data.</text>
</comment>